<keyword evidence="1" id="KW-0805">Transcription regulation</keyword>
<evidence type="ECO:0000256" key="3">
    <source>
        <dbReference type="ARBA" id="ARBA00023163"/>
    </source>
</evidence>
<dbReference type="PANTHER" id="PTHR43537">
    <property type="entry name" value="TRANSCRIPTIONAL REGULATOR, GNTR FAMILY"/>
    <property type="match status" value="1"/>
</dbReference>
<protein>
    <submittedName>
        <fullName evidence="6">FadR/GntR family transcriptional regulator</fullName>
    </submittedName>
</protein>
<dbReference type="Proteomes" id="UP001212602">
    <property type="component" value="Unassembled WGS sequence"/>
</dbReference>
<keyword evidence="2" id="KW-0238">DNA-binding</keyword>
<evidence type="ECO:0000256" key="1">
    <source>
        <dbReference type="ARBA" id="ARBA00023015"/>
    </source>
</evidence>
<keyword evidence="7" id="KW-1185">Reference proteome</keyword>
<gene>
    <name evidence="6" type="ORF">PGB34_08790</name>
</gene>
<dbReference type="InterPro" id="IPR036388">
    <property type="entry name" value="WH-like_DNA-bd_sf"/>
</dbReference>
<organism evidence="6 7">
    <name type="scientific">Xenophilus arseniciresistens</name>
    <dbReference type="NCBI Taxonomy" id="1283306"/>
    <lineage>
        <taxon>Bacteria</taxon>
        <taxon>Pseudomonadati</taxon>
        <taxon>Pseudomonadota</taxon>
        <taxon>Betaproteobacteria</taxon>
        <taxon>Burkholderiales</taxon>
        <taxon>Comamonadaceae</taxon>
        <taxon>Xenophilus</taxon>
    </lineage>
</organism>
<dbReference type="Gene3D" id="1.10.10.10">
    <property type="entry name" value="Winged helix-like DNA-binding domain superfamily/Winged helix DNA-binding domain"/>
    <property type="match status" value="1"/>
</dbReference>
<name>A0AAE3SYU1_9BURK</name>
<dbReference type="RefSeq" id="WP_271427713.1">
    <property type="nucleotide sequence ID" value="NZ_JAQIPB010000003.1"/>
</dbReference>
<dbReference type="InterPro" id="IPR011711">
    <property type="entry name" value="GntR_C"/>
</dbReference>
<dbReference type="SUPFAM" id="SSF48008">
    <property type="entry name" value="GntR ligand-binding domain-like"/>
    <property type="match status" value="1"/>
</dbReference>
<dbReference type="InterPro" id="IPR008920">
    <property type="entry name" value="TF_FadR/GntR_C"/>
</dbReference>
<evidence type="ECO:0000313" key="6">
    <source>
        <dbReference type="EMBL" id="MDA7416462.1"/>
    </source>
</evidence>
<dbReference type="GO" id="GO:0003700">
    <property type="term" value="F:DNA-binding transcription factor activity"/>
    <property type="evidence" value="ECO:0007669"/>
    <property type="project" value="InterPro"/>
</dbReference>
<dbReference type="CDD" id="cd07377">
    <property type="entry name" value="WHTH_GntR"/>
    <property type="match status" value="1"/>
</dbReference>
<dbReference type="PRINTS" id="PR00035">
    <property type="entry name" value="HTHGNTR"/>
</dbReference>
<dbReference type="GO" id="GO:0003677">
    <property type="term" value="F:DNA binding"/>
    <property type="evidence" value="ECO:0007669"/>
    <property type="project" value="UniProtKB-KW"/>
</dbReference>
<evidence type="ECO:0000313" key="7">
    <source>
        <dbReference type="Proteomes" id="UP001212602"/>
    </source>
</evidence>
<sequence length="286" mass="30938">MAFSASEDLSPRAMDGTLADRVTGLIAADIRARIYPVNTRLPTEQAMTQQYGVSRTVVREAISRLKSEGLVETRQGSGTVVRDPKTADAFRLAQAGTGGTEDPAQGVLRILELRRGIEAEMAALAAQRRTGAEMTQIQQALRAIVRAEKEGRDGVEEDLAFHIAISRAAHNPHYTELLGMLTRALHDAIRLTRSNEARRVDLAAQVRAEHEALCAAIKARDAAAARTAAFMHMHNTGERIEQAGKDFWTGDSRAAARRVARAKLGTSTTAAATPARPTPRKAGRQS</sequence>
<dbReference type="AlphaFoldDB" id="A0AAE3SYU1"/>
<feature type="region of interest" description="Disordered" evidence="4">
    <location>
        <begin position="261"/>
        <end position="286"/>
    </location>
</feature>
<evidence type="ECO:0000256" key="2">
    <source>
        <dbReference type="ARBA" id="ARBA00023125"/>
    </source>
</evidence>
<dbReference type="SMART" id="SM00895">
    <property type="entry name" value="FCD"/>
    <property type="match status" value="1"/>
</dbReference>
<proteinExistence type="predicted"/>
<dbReference type="SUPFAM" id="SSF46785">
    <property type="entry name" value="Winged helix' DNA-binding domain"/>
    <property type="match status" value="1"/>
</dbReference>
<dbReference type="EMBL" id="JAQIPB010000003">
    <property type="protein sequence ID" value="MDA7416462.1"/>
    <property type="molecule type" value="Genomic_DNA"/>
</dbReference>
<dbReference type="SMART" id="SM00345">
    <property type="entry name" value="HTH_GNTR"/>
    <property type="match status" value="1"/>
</dbReference>
<dbReference type="InterPro" id="IPR036390">
    <property type="entry name" value="WH_DNA-bd_sf"/>
</dbReference>
<accession>A0AAE3SYU1</accession>
<dbReference type="InterPro" id="IPR000524">
    <property type="entry name" value="Tscrpt_reg_HTH_GntR"/>
</dbReference>
<keyword evidence="3" id="KW-0804">Transcription</keyword>
<comment type="caution">
    <text evidence="6">The sequence shown here is derived from an EMBL/GenBank/DDBJ whole genome shotgun (WGS) entry which is preliminary data.</text>
</comment>
<reference evidence="6" key="1">
    <citation type="submission" date="2023-01" db="EMBL/GenBank/DDBJ databases">
        <title>Xenophilus mangrovi sp. nov., isolated from soil of Mangrove nature reserve.</title>
        <authorList>
            <person name="Xu S."/>
            <person name="Liu Z."/>
            <person name="Xu Y."/>
        </authorList>
    </citation>
    <scope>NUCLEOTIDE SEQUENCE</scope>
    <source>
        <strain evidence="6">YW8</strain>
    </source>
</reference>
<dbReference type="Pfam" id="PF00392">
    <property type="entry name" value="GntR"/>
    <property type="match status" value="1"/>
</dbReference>
<dbReference type="Gene3D" id="1.20.120.530">
    <property type="entry name" value="GntR ligand-binding domain-like"/>
    <property type="match status" value="1"/>
</dbReference>
<feature type="domain" description="HTH gntR-type" evidence="5">
    <location>
        <begin position="16"/>
        <end position="84"/>
    </location>
</feature>
<evidence type="ECO:0000256" key="4">
    <source>
        <dbReference type="SAM" id="MobiDB-lite"/>
    </source>
</evidence>
<evidence type="ECO:0000259" key="5">
    <source>
        <dbReference type="PROSITE" id="PS50949"/>
    </source>
</evidence>
<dbReference type="Pfam" id="PF07729">
    <property type="entry name" value="FCD"/>
    <property type="match status" value="1"/>
</dbReference>
<dbReference type="PANTHER" id="PTHR43537:SF5">
    <property type="entry name" value="UXU OPERON TRANSCRIPTIONAL REGULATOR"/>
    <property type="match status" value="1"/>
</dbReference>
<dbReference type="PROSITE" id="PS50949">
    <property type="entry name" value="HTH_GNTR"/>
    <property type="match status" value="1"/>
</dbReference>